<dbReference type="InterPro" id="IPR045293">
    <property type="entry name" value="Complex1_LYR_LYRM2"/>
</dbReference>
<accession>A0A7J7KJ20</accession>
<name>A0A7J7KJ20_BUGNE</name>
<evidence type="ECO:0000256" key="1">
    <source>
        <dbReference type="ARBA" id="ARBA00004173"/>
    </source>
</evidence>
<keyword evidence="4" id="KW-0496">Mitochondrion</keyword>
<dbReference type="Proteomes" id="UP000593567">
    <property type="component" value="Unassembled WGS sequence"/>
</dbReference>
<keyword evidence="3" id="KW-0809">Transit peptide</keyword>
<evidence type="ECO:0000256" key="5">
    <source>
        <dbReference type="ARBA" id="ARBA00026235"/>
    </source>
</evidence>
<comment type="similarity">
    <text evidence="2">Belongs to the complex I LYR family.</text>
</comment>
<evidence type="ECO:0000256" key="6">
    <source>
        <dbReference type="ARBA" id="ARBA00044735"/>
    </source>
</evidence>
<dbReference type="EMBL" id="VXIV02000495">
    <property type="protein sequence ID" value="KAF6037921.1"/>
    <property type="molecule type" value="Genomic_DNA"/>
</dbReference>
<dbReference type="PANTHER" id="PTHR13675">
    <property type="entry name" value="LYR MOTIF-CONTAINING PROTEIN 2"/>
    <property type="match status" value="1"/>
</dbReference>
<keyword evidence="9" id="KW-1185">Reference proteome</keyword>
<dbReference type="GO" id="GO:0005739">
    <property type="term" value="C:mitochondrion"/>
    <property type="evidence" value="ECO:0007669"/>
    <property type="project" value="UniProtKB-SubCell"/>
</dbReference>
<protein>
    <recommendedName>
        <fullName evidence="5">LYR motif-containing protein 2</fullName>
    </recommendedName>
</protein>
<evidence type="ECO:0000256" key="3">
    <source>
        <dbReference type="ARBA" id="ARBA00022946"/>
    </source>
</evidence>
<evidence type="ECO:0000256" key="2">
    <source>
        <dbReference type="ARBA" id="ARBA00009508"/>
    </source>
</evidence>
<comment type="function">
    <text evidence="6">Involved in efficient integration of the N-module into mitochondrial respiratory chain complex I.</text>
</comment>
<evidence type="ECO:0000256" key="4">
    <source>
        <dbReference type="ARBA" id="ARBA00023128"/>
    </source>
</evidence>
<comment type="caution">
    <text evidence="8">The sequence shown here is derived from an EMBL/GenBank/DDBJ whole genome shotgun (WGS) entry which is preliminary data.</text>
</comment>
<proteinExistence type="inferred from homology"/>
<dbReference type="PANTHER" id="PTHR13675:SF0">
    <property type="entry name" value="LYR MOTIF-CONTAINING PROTEIN 2"/>
    <property type="match status" value="1"/>
</dbReference>
<evidence type="ECO:0000313" key="8">
    <source>
        <dbReference type="EMBL" id="KAF6037921.1"/>
    </source>
</evidence>
<dbReference type="CDD" id="cd20262">
    <property type="entry name" value="Complex1_LYR_LYRM2"/>
    <property type="match status" value="1"/>
</dbReference>
<dbReference type="Pfam" id="PF05347">
    <property type="entry name" value="Complex1_LYR"/>
    <property type="match status" value="1"/>
</dbReference>
<evidence type="ECO:0000259" key="7">
    <source>
        <dbReference type="Pfam" id="PF05347"/>
    </source>
</evidence>
<comment type="subcellular location">
    <subcellularLocation>
        <location evidence="1">Mitochondrion</location>
    </subcellularLocation>
</comment>
<organism evidence="8 9">
    <name type="scientific">Bugula neritina</name>
    <name type="common">Brown bryozoan</name>
    <name type="synonym">Sertularia neritina</name>
    <dbReference type="NCBI Taxonomy" id="10212"/>
    <lineage>
        <taxon>Eukaryota</taxon>
        <taxon>Metazoa</taxon>
        <taxon>Spiralia</taxon>
        <taxon>Lophotrochozoa</taxon>
        <taxon>Bryozoa</taxon>
        <taxon>Gymnolaemata</taxon>
        <taxon>Cheilostomatida</taxon>
        <taxon>Flustrina</taxon>
        <taxon>Buguloidea</taxon>
        <taxon>Bugulidae</taxon>
        <taxon>Bugula</taxon>
    </lineage>
</organism>
<reference evidence="8" key="1">
    <citation type="submission" date="2020-06" db="EMBL/GenBank/DDBJ databases">
        <title>Draft genome of Bugula neritina, a colonial animal packing powerful symbionts and potential medicines.</title>
        <authorList>
            <person name="Rayko M."/>
        </authorList>
    </citation>
    <scope>NUCLEOTIDE SEQUENCE [LARGE SCALE GENOMIC DNA]</scope>
    <source>
        <strain evidence="8">Kwan_BN1</strain>
    </source>
</reference>
<sequence>MSLRQFMLRKEVKLLYKDLIKACKEIGDRTTSQEMIEWVRHDFKKNMRVEDEAAIRMLVVQGRQSLKQLQTSISISK</sequence>
<gene>
    <name evidence="8" type="ORF">EB796_003770</name>
</gene>
<evidence type="ECO:0000313" key="9">
    <source>
        <dbReference type="Proteomes" id="UP000593567"/>
    </source>
</evidence>
<dbReference type="AlphaFoldDB" id="A0A7J7KJ20"/>
<feature type="domain" description="Complex 1 LYR protein" evidence="7">
    <location>
        <begin position="10"/>
        <end position="67"/>
    </location>
</feature>
<dbReference type="OrthoDB" id="74240at2759"/>
<dbReference type="InterPro" id="IPR008011">
    <property type="entry name" value="Complex1_LYR_dom"/>
</dbReference>